<name>A0A1Q4VG42_9ACTN</name>
<dbReference type="AlphaFoldDB" id="A0A1Q4VG42"/>
<keyword evidence="2" id="KW-1133">Transmembrane helix</keyword>
<dbReference type="EMBL" id="LFBV01000001">
    <property type="protein sequence ID" value="OKH96799.1"/>
    <property type="molecule type" value="Genomic_DNA"/>
</dbReference>
<reference evidence="5 6" key="1">
    <citation type="submission" date="2015-06" db="EMBL/GenBank/DDBJ databases">
        <title>Cloning and characterization of the uncialamcin biosynthetic gene cluster.</title>
        <authorList>
            <person name="Yan X."/>
            <person name="Huang T."/>
            <person name="Ge H."/>
            <person name="Shen B."/>
        </authorList>
    </citation>
    <scope>NUCLEOTIDE SEQUENCE [LARGE SCALE GENOMIC DNA]</scope>
    <source>
        <strain evidence="5 6">DCA2648</strain>
    </source>
</reference>
<sequence length="361" mass="38719">MRPPVDGTAIAALVFGILCFLPAVGLILGVVALSRVRRTGRRGKGLAVSGIVLSTLGLVLHLLMLVSGAWSDFAEGFREGMREASYNAFSVGKGECFVTPDGGLEGLTYDVTKVPCAKEHDGEAYGNYLVSGGKSAPYPGDDPIATEADEECYRLRADYVMDSWALPQNVDIYYFTPTPESWKLGDREVTCMFGSSDGKNRLTGTLRDDPAMQDADQFVYLEAAGYLEEALEAVPEETYVEDDLPGHKKWATEVSDALEKQAGRLRDHDWPEKNSGVVAALVKDLDKARGEWDGAARAKDSDTFYIHYDEAMNLIEDERAVPSRASLGLTTTPPPDLSDTEEPGAGATGGSGDSSGSGAAV</sequence>
<evidence type="ECO:0000259" key="4">
    <source>
        <dbReference type="Pfam" id="PF13845"/>
    </source>
</evidence>
<evidence type="ECO:0000256" key="1">
    <source>
        <dbReference type="SAM" id="MobiDB-lite"/>
    </source>
</evidence>
<gene>
    <name evidence="5" type="ORF">AB852_06755</name>
</gene>
<feature type="transmembrane region" description="Helical" evidence="2">
    <location>
        <begin position="12"/>
        <end position="33"/>
    </location>
</feature>
<dbReference type="Proteomes" id="UP000186455">
    <property type="component" value="Unassembled WGS sequence"/>
</dbReference>
<accession>A0A1Q4VG42</accession>
<feature type="compositionally biased region" description="Gly residues" evidence="1">
    <location>
        <begin position="346"/>
        <end position="355"/>
    </location>
</feature>
<proteinExistence type="predicted"/>
<organism evidence="5 6">
    <name type="scientific">Streptomyces uncialis</name>
    <dbReference type="NCBI Taxonomy" id="1048205"/>
    <lineage>
        <taxon>Bacteria</taxon>
        <taxon>Bacillati</taxon>
        <taxon>Actinomycetota</taxon>
        <taxon>Actinomycetes</taxon>
        <taxon>Kitasatosporales</taxon>
        <taxon>Streptomycetaceae</taxon>
        <taxon>Streptomyces</taxon>
    </lineage>
</organism>
<dbReference type="InterPro" id="IPR026004">
    <property type="entry name" value="Septum_form"/>
</dbReference>
<keyword evidence="6" id="KW-1185">Reference proteome</keyword>
<feature type="domain" description="Septum formation-related" evidence="4">
    <location>
        <begin position="94"/>
        <end position="216"/>
    </location>
</feature>
<feature type="transmembrane region" description="Helical" evidence="2">
    <location>
        <begin position="45"/>
        <end position="70"/>
    </location>
</feature>
<dbReference type="Pfam" id="PF13845">
    <property type="entry name" value="Septum_form"/>
    <property type="match status" value="1"/>
</dbReference>
<feature type="region of interest" description="Disordered" evidence="1">
    <location>
        <begin position="323"/>
        <end position="361"/>
    </location>
</feature>
<keyword evidence="2" id="KW-0812">Transmembrane</keyword>
<comment type="caution">
    <text evidence="5">The sequence shown here is derived from an EMBL/GenBank/DDBJ whole genome shotgun (WGS) entry which is preliminary data.</text>
</comment>
<evidence type="ECO:0000259" key="3">
    <source>
        <dbReference type="Pfam" id="PF13828"/>
    </source>
</evidence>
<keyword evidence="2" id="KW-0472">Membrane</keyword>
<feature type="domain" description="DUF4190" evidence="3">
    <location>
        <begin position="9"/>
        <end position="63"/>
    </location>
</feature>
<evidence type="ECO:0000313" key="5">
    <source>
        <dbReference type="EMBL" id="OKH96799.1"/>
    </source>
</evidence>
<protein>
    <recommendedName>
        <fullName evidence="7">DUF4190 domain-containing protein</fullName>
    </recommendedName>
</protein>
<dbReference type="InterPro" id="IPR025241">
    <property type="entry name" value="DUF4190"/>
</dbReference>
<evidence type="ECO:0008006" key="7">
    <source>
        <dbReference type="Google" id="ProtNLM"/>
    </source>
</evidence>
<evidence type="ECO:0000313" key="6">
    <source>
        <dbReference type="Proteomes" id="UP000186455"/>
    </source>
</evidence>
<evidence type="ECO:0000256" key="2">
    <source>
        <dbReference type="SAM" id="Phobius"/>
    </source>
</evidence>
<dbReference type="STRING" id="1048205.AB852_06755"/>
<dbReference type="Pfam" id="PF13828">
    <property type="entry name" value="DUF4190"/>
    <property type="match status" value="1"/>
</dbReference>